<accession>A0ABS6VNG8</accession>
<evidence type="ECO:0000313" key="1">
    <source>
        <dbReference type="EMBL" id="MBW2939593.1"/>
    </source>
</evidence>
<reference evidence="1" key="1">
    <citation type="submission" date="2021-07" db="EMBL/GenBank/DDBJ databases">
        <title>Zhongshania sp. CAU 1632 isolated from seawater.</title>
        <authorList>
            <person name="Kim W."/>
        </authorList>
    </citation>
    <scope>NUCLEOTIDE SEQUENCE</scope>
    <source>
        <strain evidence="1">CAU 1632</strain>
    </source>
</reference>
<protein>
    <submittedName>
        <fullName evidence="1">EthD domain-containing protein</fullName>
    </submittedName>
</protein>
<gene>
    <name evidence="1" type="ORF">KXJ70_02315</name>
</gene>
<evidence type="ECO:0000313" key="2">
    <source>
        <dbReference type="Proteomes" id="UP001166291"/>
    </source>
</evidence>
<comment type="caution">
    <text evidence="1">The sequence shown here is derived from an EMBL/GenBank/DDBJ whole genome shotgun (WGS) entry which is preliminary data.</text>
</comment>
<keyword evidence="2" id="KW-1185">Reference proteome</keyword>
<name>A0ABS6VNG8_9GAMM</name>
<sequence>MRKLIYLLWFETAEERFADALHRELVPRLRETKGVCRIQLNIVDSDVEAAAELRMENSAAAFDAMCSVYLDDTVSGATIDKQVQAFCAQFSRYHVNEIERLPNTQHQTEAGQRTPGFSQIALLRCPRRLEYQAWLDYWQNTHTTVALETQSTFRYVQNIVSDVAGKDVGCYHAIVEECFPALAMTNPEVFYNAEGNSQKQQDNMKRMIDSCVNFIDFDEIDVVPTSEYVY</sequence>
<organism evidence="1 2">
    <name type="scientific">Zhongshania aquimaris</name>
    <dbReference type="NCBI Taxonomy" id="2857107"/>
    <lineage>
        <taxon>Bacteria</taxon>
        <taxon>Pseudomonadati</taxon>
        <taxon>Pseudomonadota</taxon>
        <taxon>Gammaproteobacteria</taxon>
        <taxon>Cellvibrionales</taxon>
        <taxon>Spongiibacteraceae</taxon>
        <taxon>Zhongshania</taxon>
    </lineage>
</organism>
<proteinExistence type="predicted"/>
<dbReference type="Proteomes" id="UP001166291">
    <property type="component" value="Unassembled WGS sequence"/>
</dbReference>
<dbReference type="EMBL" id="JAHWDQ010000001">
    <property type="protein sequence ID" value="MBW2939593.1"/>
    <property type="molecule type" value="Genomic_DNA"/>
</dbReference>
<dbReference type="RefSeq" id="WP_219041842.1">
    <property type="nucleotide sequence ID" value="NZ_JAHWDQ010000001.1"/>
</dbReference>